<feature type="region of interest" description="Disordered" evidence="1">
    <location>
        <begin position="69"/>
        <end position="115"/>
    </location>
</feature>
<evidence type="ECO:0000256" key="1">
    <source>
        <dbReference type="SAM" id="MobiDB-lite"/>
    </source>
</evidence>
<protein>
    <recommendedName>
        <fullName evidence="2">DUF7626 domain-containing protein</fullName>
    </recommendedName>
</protein>
<feature type="domain" description="DUF7626" evidence="2">
    <location>
        <begin position="150"/>
        <end position="204"/>
    </location>
</feature>
<sequence length="333" mass="37393">MSTTKRSFAQASNSDPGAKIMMPLRQTRINPPNYTRKRGSPAVVWRQSRHPLPYFANQQLDPEYFPRDIGLPVGGPRMTDGDETYAWNDDDSDNGADIDSDADGNNENPKPRVKSNLKSKAIANTAEAGDVKSMKIPGGRPAVAKKISADLDSDDELIVRMKEARYLEKDIAQALVDRGRINYNPKTIGTRWRRLKRALQKRQDDLLDADLTDWHDGDDDVLLQAVAKADGEVQRLKNEIENQKWRMVANNMKNIKPVINFSQNACRGRYGDLMNGIAKPTPESHPNPGPEVLARIKSRQDKEERLAQTVQVSAVEQANIAGNGWSSRQRTYF</sequence>
<evidence type="ECO:0000259" key="2">
    <source>
        <dbReference type="Pfam" id="PF24625"/>
    </source>
</evidence>
<keyword evidence="4" id="KW-1185">Reference proteome</keyword>
<reference evidence="3 4" key="1">
    <citation type="submission" date="2023-08" db="EMBL/GenBank/DDBJ databases">
        <title>Black Yeasts Isolated from many extreme environments.</title>
        <authorList>
            <person name="Coleine C."/>
            <person name="Stajich J.E."/>
            <person name="Selbmann L."/>
        </authorList>
    </citation>
    <scope>NUCLEOTIDE SEQUENCE [LARGE SCALE GENOMIC DNA]</scope>
    <source>
        <strain evidence="3 4">CCFEE 6328</strain>
    </source>
</reference>
<dbReference type="InterPro" id="IPR056043">
    <property type="entry name" value="DUF7626"/>
</dbReference>
<evidence type="ECO:0000313" key="4">
    <source>
        <dbReference type="Proteomes" id="UP001345691"/>
    </source>
</evidence>
<gene>
    <name evidence="3" type="ORF">LTR69_011116</name>
</gene>
<organism evidence="3 4">
    <name type="scientific">Exophiala sideris</name>
    <dbReference type="NCBI Taxonomy" id="1016849"/>
    <lineage>
        <taxon>Eukaryota</taxon>
        <taxon>Fungi</taxon>
        <taxon>Dikarya</taxon>
        <taxon>Ascomycota</taxon>
        <taxon>Pezizomycotina</taxon>
        <taxon>Eurotiomycetes</taxon>
        <taxon>Chaetothyriomycetidae</taxon>
        <taxon>Chaetothyriales</taxon>
        <taxon>Herpotrichiellaceae</taxon>
        <taxon>Exophiala</taxon>
    </lineage>
</organism>
<dbReference type="Pfam" id="PF24625">
    <property type="entry name" value="DUF7626"/>
    <property type="match status" value="1"/>
</dbReference>
<feature type="compositionally biased region" description="Polar residues" evidence="1">
    <location>
        <begin position="1"/>
        <end position="15"/>
    </location>
</feature>
<name>A0ABR0IX45_9EURO</name>
<proteinExistence type="predicted"/>
<feature type="compositionally biased region" description="Acidic residues" evidence="1">
    <location>
        <begin position="88"/>
        <end position="104"/>
    </location>
</feature>
<accession>A0ABR0IX45</accession>
<dbReference type="Proteomes" id="UP001345691">
    <property type="component" value="Unassembled WGS sequence"/>
</dbReference>
<comment type="caution">
    <text evidence="3">The sequence shown here is derived from an EMBL/GenBank/DDBJ whole genome shotgun (WGS) entry which is preliminary data.</text>
</comment>
<dbReference type="EMBL" id="JAVRRF010000046">
    <property type="protein sequence ID" value="KAK5049241.1"/>
    <property type="molecule type" value="Genomic_DNA"/>
</dbReference>
<feature type="region of interest" description="Disordered" evidence="1">
    <location>
        <begin position="1"/>
        <end position="42"/>
    </location>
</feature>
<evidence type="ECO:0000313" key="3">
    <source>
        <dbReference type="EMBL" id="KAK5049241.1"/>
    </source>
</evidence>